<dbReference type="PANTHER" id="PTHR42912:SF93">
    <property type="entry name" value="N6-ADENOSINE-METHYLTRANSFERASE TMT1A"/>
    <property type="match status" value="1"/>
</dbReference>
<dbReference type="GO" id="GO:0008757">
    <property type="term" value="F:S-adenosylmethionine-dependent methyltransferase activity"/>
    <property type="evidence" value="ECO:0007669"/>
    <property type="project" value="InterPro"/>
</dbReference>
<dbReference type="Pfam" id="PF08241">
    <property type="entry name" value="Methyltransf_11"/>
    <property type="match status" value="1"/>
</dbReference>
<keyword evidence="4" id="KW-1185">Reference proteome</keyword>
<keyword evidence="3" id="KW-0808">Transferase</keyword>
<feature type="region of interest" description="Disordered" evidence="1">
    <location>
        <begin position="252"/>
        <end position="287"/>
    </location>
</feature>
<dbReference type="Gene3D" id="3.40.50.150">
    <property type="entry name" value="Vaccinia Virus protein VP39"/>
    <property type="match status" value="1"/>
</dbReference>
<proteinExistence type="predicted"/>
<evidence type="ECO:0000313" key="4">
    <source>
        <dbReference type="Proteomes" id="UP000319263"/>
    </source>
</evidence>
<dbReference type="AlphaFoldDB" id="A0A516Q2A8"/>
<protein>
    <submittedName>
        <fullName evidence="3">Class I SAM-dependent methyltransferase</fullName>
    </submittedName>
</protein>
<organism evidence="3 4">
    <name type="scientific">Microlunatus elymi</name>
    <dbReference type="NCBI Taxonomy" id="2596828"/>
    <lineage>
        <taxon>Bacteria</taxon>
        <taxon>Bacillati</taxon>
        <taxon>Actinomycetota</taxon>
        <taxon>Actinomycetes</taxon>
        <taxon>Propionibacteriales</taxon>
        <taxon>Propionibacteriaceae</taxon>
        <taxon>Microlunatus</taxon>
    </lineage>
</organism>
<accession>A0A516Q2A8</accession>
<feature type="domain" description="Methyltransferase type 11" evidence="2">
    <location>
        <begin position="38"/>
        <end position="130"/>
    </location>
</feature>
<dbReference type="EMBL" id="CP041692">
    <property type="protein sequence ID" value="QDP97570.1"/>
    <property type="molecule type" value="Genomic_DNA"/>
</dbReference>
<dbReference type="PANTHER" id="PTHR42912">
    <property type="entry name" value="METHYLTRANSFERASE"/>
    <property type="match status" value="1"/>
</dbReference>
<dbReference type="SUPFAM" id="SSF53335">
    <property type="entry name" value="S-adenosyl-L-methionine-dependent methyltransferases"/>
    <property type="match status" value="1"/>
</dbReference>
<keyword evidence="3" id="KW-0489">Methyltransferase</keyword>
<evidence type="ECO:0000256" key="1">
    <source>
        <dbReference type="SAM" id="MobiDB-lite"/>
    </source>
</evidence>
<gene>
    <name evidence="3" type="ORF">FOE78_18095</name>
</gene>
<dbReference type="InterPro" id="IPR029063">
    <property type="entry name" value="SAM-dependent_MTases_sf"/>
</dbReference>
<name>A0A516Q2A8_9ACTN</name>
<dbReference type="InterPro" id="IPR050508">
    <property type="entry name" value="Methyltransf_Superfamily"/>
</dbReference>
<evidence type="ECO:0000313" key="3">
    <source>
        <dbReference type="EMBL" id="QDP97570.1"/>
    </source>
</evidence>
<dbReference type="OrthoDB" id="3724242at2"/>
<dbReference type="Proteomes" id="UP000319263">
    <property type="component" value="Chromosome"/>
</dbReference>
<dbReference type="RefSeq" id="WP_143987528.1">
    <property type="nucleotide sequence ID" value="NZ_CP041692.1"/>
</dbReference>
<dbReference type="InterPro" id="IPR013216">
    <property type="entry name" value="Methyltransf_11"/>
</dbReference>
<dbReference type="CDD" id="cd02440">
    <property type="entry name" value="AdoMet_MTases"/>
    <property type="match status" value="1"/>
</dbReference>
<evidence type="ECO:0000259" key="2">
    <source>
        <dbReference type="Pfam" id="PF08241"/>
    </source>
</evidence>
<sequence length="287" mass="30724">MGFNVAAELYGRFMGRYSEPLSALFSNYAGIAPGQRVLDVGCGPGALTARLAEILGPQQVTAIDPSPPFVEATSTRCPGVEVRQGVAEQLPYPDATFDAALAQLVVHFMRDPVAGLREMSRVTRPGGVIAACVWDHAGGHGPVSTFWEVVHELDPNAGDESQLAGVREGELVRLFTDAGITDVTDDRLTVRVQYRDFDEWWEPYTLGVGPVGDYLGGISEADQEQIRRECARRLPDTSFVVTAEAWAARGSGLGVLGPDEAVETEAGQPSGEHGQQHRPGGLVADQP</sequence>
<dbReference type="KEGG" id="mik:FOE78_18095"/>
<dbReference type="GO" id="GO:0032259">
    <property type="term" value="P:methylation"/>
    <property type="evidence" value="ECO:0007669"/>
    <property type="project" value="UniProtKB-KW"/>
</dbReference>
<reference evidence="3 4" key="1">
    <citation type="submission" date="2019-07" db="EMBL/GenBank/DDBJ databases">
        <title>Microlunatus dokdonensis sp. nov. isolated from the rhizospheric soil of the wild plant Elymus tsukushiensis.</title>
        <authorList>
            <person name="Ghim S.-Y."/>
            <person name="Hwang Y.-J."/>
            <person name="Son J.-S."/>
            <person name="Shin J.-H."/>
        </authorList>
    </citation>
    <scope>NUCLEOTIDE SEQUENCE [LARGE SCALE GENOMIC DNA]</scope>
    <source>
        <strain evidence="3 4">KUDC0627</strain>
    </source>
</reference>